<dbReference type="Proteomes" id="UP000805193">
    <property type="component" value="Unassembled WGS sequence"/>
</dbReference>
<evidence type="ECO:0000313" key="2">
    <source>
        <dbReference type="Proteomes" id="UP000805193"/>
    </source>
</evidence>
<organism evidence="1 2">
    <name type="scientific">Ixodes persulcatus</name>
    <name type="common">Taiga tick</name>
    <dbReference type="NCBI Taxonomy" id="34615"/>
    <lineage>
        <taxon>Eukaryota</taxon>
        <taxon>Metazoa</taxon>
        <taxon>Ecdysozoa</taxon>
        <taxon>Arthropoda</taxon>
        <taxon>Chelicerata</taxon>
        <taxon>Arachnida</taxon>
        <taxon>Acari</taxon>
        <taxon>Parasitiformes</taxon>
        <taxon>Ixodida</taxon>
        <taxon>Ixodoidea</taxon>
        <taxon>Ixodidae</taxon>
        <taxon>Ixodinae</taxon>
        <taxon>Ixodes</taxon>
    </lineage>
</organism>
<gene>
    <name evidence="1" type="ORF">HPB47_000919</name>
</gene>
<reference evidence="1 2" key="1">
    <citation type="journal article" date="2020" name="Cell">
        <title>Large-Scale Comparative Analyses of Tick Genomes Elucidate Their Genetic Diversity and Vector Capacities.</title>
        <authorList>
            <consortium name="Tick Genome and Microbiome Consortium (TIGMIC)"/>
            <person name="Jia N."/>
            <person name="Wang J."/>
            <person name="Shi W."/>
            <person name="Du L."/>
            <person name="Sun Y."/>
            <person name="Zhan W."/>
            <person name="Jiang J.F."/>
            <person name="Wang Q."/>
            <person name="Zhang B."/>
            <person name="Ji P."/>
            <person name="Bell-Sakyi L."/>
            <person name="Cui X.M."/>
            <person name="Yuan T.T."/>
            <person name="Jiang B.G."/>
            <person name="Yang W.F."/>
            <person name="Lam T.T."/>
            <person name="Chang Q.C."/>
            <person name="Ding S.J."/>
            <person name="Wang X.J."/>
            <person name="Zhu J.G."/>
            <person name="Ruan X.D."/>
            <person name="Zhao L."/>
            <person name="Wei J.T."/>
            <person name="Ye R.Z."/>
            <person name="Que T.C."/>
            <person name="Du C.H."/>
            <person name="Zhou Y.H."/>
            <person name="Cheng J.X."/>
            <person name="Dai P.F."/>
            <person name="Guo W.B."/>
            <person name="Han X.H."/>
            <person name="Huang E.J."/>
            <person name="Li L.F."/>
            <person name="Wei W."/>
            <person name="Gao Y.C."/>
            <person name="Liu J.Z."/>
            <person name="Shao H.Z."/>
            <person name="Wang X."/>
            <person name="Wang C.C."/>
            <person name="Yang T.C."/>
            <person name="Huo Q.B."/>
            <person name="Li W."/>
            <person name="Chen H.Y."/>
            <person name="Chen S.E."/>
            <person name="Zhou L.G."/>
            <person name="Ni X.B."/>
            <person name="Tian J.H."/>
            <person name="Sheng Y."/>
            <person name="Liu T."/>
            <person name="Pan Y.S."/>
            <person name="Xia L.Y."/>
            <person name="Li J."/>
            <person name="Zhao F."/>
            <person name="Cao W.C."/>
        </authorList>
    </citation>
    <scope>NUCLEOTIDE SEQUENCE [LARGE SCALE GENOMIC DNA]</scope>
    <source>
        <strain evidence="1">Iper-2018</strain>
    </source>
</reference>
<comment type="caution">
    <text evidence="1">The sequence shown here is derived from an EMBL/GenBank/DDBJ whole genome shotgun (WGS) entry which is preliminary data.</text>
</comment>
<dbReference type="EMBL" id="JABSTQ010010118">
    <property type="protein sequence ID" value="KAG0423295.1"/>
    <property type="molecule type" value="Genomic_DNA"/>
</dbReference>
<proteinExistence type="predicted"/>
<protein>
    <submittedName>
        <fullName evidence="1">Uncharacterized protein</fullName>
    </submittedName>
</protein>
<name>A0AC60PQR9_IXOPE</name>
<evidence type="ECO:0000313" key="1">
    <source>
        <dbReference type="EMBL" id="KAG0423295.1"/>
    </source>
</evidence>
<accession>A0AC60PQR9</accession>
<sequence>MEVDRKRRLAAMAAALSCNEDESCASKRSLWMKDWMCRKERGMQNQLYEGLLDSDPEEYRRLLRVSREQFLQLLSRVGPRIARQDTVMRRAIPPETRLQVTLRFLATGTSLLRLCLMHLENFLDHAIVRLGHSSVNDLIHETCTALYEDLKEDFSRTPKTEEE</sequence>
<keyword evidence="2" id="KW-1185">Reference proteome</keyword>